<dbReference type="EMBL" id="KN818223">
    <property type="protein sequence ID" value="KIL70909.1"/>
    <property type="molecule type" value="Genomic_DNA"/>
</dbReference>
<feature type="transmembrane region" description="Helical" evidence="2">
    <location>
        <begin position="242"/>
        <end position="265"/>
    </location>
</feature>
<keyword evidence="2" id="KW-0472">Membrane</keyword>
<dbReference type="Proteomes" id="UP000054549">
    <property type="component" value="Unassembled WGS sequence"/>
</dbReference>
<evidence type="ECO:0000256" key="1">
    <source>
        <dbReference type="SAM" id="MobiDB-lite"/>
    </source>
</evidence>
<feature type="signal peptide" evidence="3">
    <location>
        <begin position="1"/>
        <end position="20"/>
    </location>
</feature>
<protein>
    <submittedName>
        <fullName evidence="4">Uncharacterized protein</fullName>
    </submittedName>
</protein>
<organism evidence="4 5">
    <name type="scientific">Amanita muscaria (strain Koide BX008)</name>
    <dbReference type="NCBI Taxonomy" id="946122"/>
    <lineage>
        <taxon>Eukaryota</taxon>
        <taxon>Fungi</taxon>
        <taxon>Dikarya</taxon>
        <taxon>Basidiomycota</taxon>
        <taxon>Agaricomycotina</taxon>
        <taxon>Agaricomycetes</taxon>
        <taxon>Agaricomycetidae</taxon>
        <taxon>Agaricales</taxon>
        <taxon>Pluteineae</taxon>
        <taxon>Amanitaceae</taxon>
        <taxon>Amanita</taxon>
    </lineage>
</organism>
<dbReference type="CDD" id="cd12087">
    <property type="entry name" value="TM_EGFR-like"/>
    <property type="match status" value="1"/>
</dbReference>
<feature type="compositionally biased region" description="Polar residues" evidence="1">
    <location>
        <begin position="323"/>
        <end position="336"/>
    </location>
</feature>
<evidence type="ECO:0000313" key="5">
    <source>
        <dbReference type="Proteomes" id="UP000054549"/>
    </source>
</evidence>
<dbReference type="STRING" id="946122.A0A0C2TUD5"/>
<dbReference type="OrthoDB" id="2591431at2759"/>
<feature type="chain" id="PRO_5002156189" evidence="3">
    <location>
        <begin position="21"/>
        <end position="391"/>
    </location>
</feature>
<proteinExistence type="predicted"/>
<evidence type="ECO:0000256" key="3">
    <source>
        <dbReference type="SAM" id="SignalP"/>
    </source>
</evidence>
<gene>
    <name evidence="4" type="ORF">M378DRAFT_155851</name>
</gene>
<sequence>MAPVLLCILWLVHILSPVSGFTFSIGQAGECDPLSLLWSGGISPFQLLIIPPGGTMANISIPASAYNNGQGSYTLPQLKLREEQQFMLSMSDATGIFAGGTSSLLSVGASQGGQKCNTSFPNPDFTFSLDSSLAQCSPFPVTLYSGPVTPVLPVRLLVNIPQGHSFVVSLPLDLSSWIANLTAGTAAAFTVIDARSKNGGTEMLRVTEATNNTSCLVSSATTASASPTGTTTPQQTHKDTTALAVGISIGGFGLLCIALIFFWYYRRRQLHALRPRSFLDLSGAPADAASSYYTNAPSKMRARQMSESSGGLSRPIRPGSARTAESQGATSVSVYTPRTAGHHPSDIVIHRDITETATSPQAIEFPPEYSASFPPIPGALLRDLTNGQHRV</sequence>
<keyword evidence="5" id="KW-1185">Reference proteome</keyword>
<feature type="region of interest" description="Disordered" evidence="1">
    <location>
        <begin position="295"/>
        <end position="343"/>
    </location>
</feature>
<dbReference type="HOGENOM" id="CLU_033085_1_0_1"/>
<keyword evidence="3" id="KW-0732">Signal</keyword>
<accession>A0A0C2TUD5</accession>
<evidence type="ECO:0000256" key="2">
    <source>
        <dbReference type="SAM" id="Phobius"/>
    </source>
</evidence>
<reference evidence="4 5" key="1">
    <citation type="submission" date="2014-04" db="EMBL/GenBank/DDBJ databases">
        <title>Evolutionary Origins and Diversification of the Mycorrhizal Mutualists.</title>
        <authorList>
            <consortium name="DOE Joint Genome Institute"/>
            <consortium name="Mycorrhizal Genomics Consortium"/>
            <person name="Kohler A."/>
            <person name="Kuo A."/>
            <person name="Nagy L.G."/>
            <person name="Floudas D."/>
            <person name="Copeland A."/>
            <person name="Barry K.W."/>
            <person name="Cichocki N."/>
            <person name="Veneault-Fourrey C."/>
            <person name="LaButti K."/>
            <person name="Lindquist E.A."/>
            <person name="Lipzen A."/>
            <person name="Lundell T."/>
            <person name="Morin E."/>
            <person name="Murat C."/>
            <person name="Riley R."/>
            <person name="Ohm R."/>
            <person name="Sun H."/>
            <person name="Tunlid A."/>
            <person name="Henrissat B."/>
            <person name="Grigoriev I.V."/>
            <person name="Hibbett D.S."/>
            <person name="Martin F."/>
        </authorList>
    </citation>
    <scope>NUCLEOTIDE SEQUENCE [LARGE SCALE GENOMIC DNA]</scope>
    <source>
        <strain evidence="4 5">Koide BX008</strain>
    </source>
</reference>
<keyword evidence="2" id="KW-1133">Transmembrane helix</keyword>
<name>A0A0C2TUD5_AMAMK</name>
<evidence type="ECO:0000313" key="4">
    <source>
        <dbReference type="EMBL" id="KIL70909.1"/>
    </source>
</evidence>
<dbReference type="InParanoid" id="A0A0C2TUD5"/>
<dbReference type="AlphaFoldDB" id="A0A0C2TUD5"/>
<keyword evidence="2" id="KW-0812">Transmembrane</keyword>